<comment type="catalytic activity">
    <reaction evidence="9">
        <text>S-methyl-5'-thioadenosine + phosphate = 5-(methylsulfanyl)-alpha-D-ribose 1-phosphate + adenine</text>
        <dbReference type="Rhea" id="RHEA:11852"/>
        <dbReference type="ChEBI" id="CHEBI:16708"/>
        <dbReference type="ChEBI" id="CHEBI:17509"/>
        <dbReference type="ChEBI" id="CHEBI:43474"/>
        <dbReference type="ChEBI" id="CHEBI:58533"/>
        <dbReference type="EC" id="2.4.2.28"/>
    </reaction>
    <physiologicalReaction direction="left-to-right" evidence="9">
        <dbReference type="Rhea" id="RHEA:11853"/>
    </physiologicalReaction>
</comment>
<evidence type="ECO:0000256" key="5">
    <source>
        <dbReference type="ARBA" id="ARBA00022801"/>
    </source>
</evidence>
<dbReference type="Proteomes" id="UP000029227">
    <property type="component" value="Unassembled WGS sequence"/>
</dbReference>
<accession>A0A090R0R6</accession>
<dbReference type="eggNOG" id="COG1496">
    <property type="taxonomic scope" value="Bacteria"/>
</dbReference>
<keyword evidence="6" id="KW-0862">Zinc</keyword>
<evidence type="ECO:0000256" key="2">
    <source>
        <dbReference type="ARBA" id="ARBA00007353"/>
    </source>
</evidence>
<proteinExistence type="inferred from homology"/>
<dbReference type="NCBIfam" id="TIGR00726">
    <property type="entry name" value="peptidoglycan editing factor PgeF"/>
    <property type="match status" value="1"/>
</dbReference>
<dbReference type="GO" id="GO:0016787">
    <property type="term" value="F:hydrolase activity"/>
    <property type="evidence" value="ECO:0007669"/>
    <property type="project" value="UniProtKB-KW"/>
</dbReference>
<dbReference type="InterPro" id="IPR038371">
    <property type="entry name" value="Cu_polyphenol_OxRdtase_sf"/>
</dbReference>
<comment type="similarity">
    <text evidence="2 10">Belongs to the purine nucleoside phosphorylase YfiH/LACC1 family.</text>
</comment>
<name>A0A090R0R6_9GAMM</name>
<dbReference type="AlphaFoldDB" id="A0A090R0R6"/>
<evidence type="ECO:0000256" key="7">
    <source>
        <dbReference type="ARBA" id="ARBA00047989"/>
    </source>
</evidence>
<evidence type="ECO:0000313" key="12">
    <source>
        <dbReference type="Proteomes" id="UP000029227"/>
    </source>
</evidence>
<dbReference type="PANTHER" id="PTHR30616:SF2">
    <property type="entry name" value="PURINE NUCLEOSIDE PHOSPHORYLASE LACC1"/>
    <property type="match status" value="1"/>
</dbReference>
<comment type="catalytic activity">
    <reaction evidence="1">
        <text>inosine + phosphate = alpha-D-ribose 1-phosphate + hypoxanthine</text>
        <dbReference type="Rhea" id="RHEA:27646"/>
        <dbReference type="ChEBI" id="CHEBI:17368"/>
        <dbReference type="ChEBI" id="CHEBI:17596"/>
        <dbReference type="ChEBI" id="CHEBI:43474"/>
        <dbReference type="ChEBI" id="CHEBI:57720"/>
        <dbReference type="EC" id="2.4.2.1"/>
    </reaction>
    <physiologicalReaction direction="left-to-right" evidence="1">
        <dbReference type="Rhea" id="RHEA:27647"/>
    </physiologicalReaction>
</comment>
<evidence type="ECO:0000256" key="1">
    <source>
        <dbReference type="ARBA" id="ARBA00000553"/>
    </source>
</evidence>
<dbReference type="SUPFAM" id="SSF64438">
    <property type="entry name" value="CNF1/YfiH-like putative cysteine hydrolases"/>
    <property type="match status" value="1"/>
</dbReference>
<comment type="caution">
    <text evidence="11">The sequence shown here is derived from an EMBL/GenBank/DDBJ whole genome shotgun (WGS) entry which is preliminary data.</text>
</comment>
<organism evidence="11 12">
    <name type="scientific">Photobacterium aphoticum</name>
    <dbReference type="NCBI Taxonomy" id="754436"/>
    <lineage>
        <taxon>Bacteria</taxon>
        <taxon>Pseudomonadati</taxon>
        <taxon>Pseudomonadota</taxon>
        <taxon>Gammaproteobacteria</taxon>
        <taxon>Vibrionales</taxon>
        <taxon>Vibrionaceae</taxon>
        <taxon>Photobacterium</taxon>
    </lineage>
</organism>
<comment type="catalytic activity">
    <reaction evidence="7">
        <text>adenosine + H2O + H(+) = inosine + NH4(+)</text>
        <dbReference type="Rhea" id="RHEA:24408"/>
        <dbReference type="ChEBI" id="CHEBI:15377"/>
        <dbReference type="ChEBI" id="CHEBI:15378"/>
        <dbReference type="ChEBI" id="CHEBI:16335"/>
        <dbReference type="ChEBI" id="CHEBI:17596"/>
        <dbReference type="ChEBI" id="CHEBI:28938"/>
        <dbReference type="EC" id="3.5.4.4"/>
    </reaction>
    <physiologicalReaction direction="left-to-right" evidence="7">
        <dbReference type="Rhea" id="RHEA:24409"/>
    </physiologicalReaction>
</comment>
<dbReference type="CDD" id="cd16833">
    <property type="entry name" value="YfiH"/>
    <property type="match status" value="1"/>
</dbReference>
<evidence type="ECO:0000256" key="3">
    <source>
        <dbReference type="ARBA" id="ARBA00022679"/>
    </source>
</evidence>
<dbReference type="Pfam" id="PF02578">
    <property type="entry name" value="Cu-oxidase_4"/>
    <property type="match status" value="1"/>
</dbReference>
<dbReference type="InterPro" id="IPR011324">
    <property type="entry name" value="Cytotoxic_necrot_fac-like_cat"/>
</dbReference>
<dbReference type="STRING" id="754436.JCM19237_3425"/>
<evidence type="ECO:0000256" key="8">
    <source>
        <dbReference type="ARBA" id="ARBA00048968"/>
    </source>
</evidence>
<dbReference type="Gene3D" id="3.60.140.10">
    <property type="entry name" value="CNF1/YfiH-like putative cysteine hydrolases"/>
    <property type="match status" value="1"/>
</dbReference>
<dbReference type="GO" id="GO:0017061">
    <property type="term" value="F:S-methyl-5-thioadenosine phosphorylase activity"/>
    <property type="evidence" value="ECO:0007669"/>
    <property type="project" value="UniProtKB-EC"/>
</dbReference>
<gene>
    <name evidence="11" type="ORF">JCM19237_3425</name>
</gene>
<keyword evidence="5" id="KW-0378">Hydrolase</keyword>
<dbReference type="PANTHER" id="PTHR30616">
    <property type="entry name" value="UNCHARACTERIZED PROTEIN YFIH"/>
    <property type="match status" value="1"/>
</dbReference>
<comment type="catalytic activity">
    <reaction evidence="8">
        <text>adenosine + phosphate = alpha-D-ribose 1-phosphate + adenine</text>
        <dbReference type="Rhea" id="RHEA:27642"/>
        <dbReference type="ChEBI" id="CHEBI:16335"/>
        <dbReference type="ChEBI" id="CHEBI:16708"/>
        <dbReference type="ChEBI" id="CHEBI:43474"/>
        <dbReference type="ChEBI" id="CHEBI:57720"/>
        <dbReference type="EC" id="2.4.2.1"/>
    </reaction>
    <physiologicalReaction direction="left-to-right" evidence="8">
        <dbReference type="Rhea" id="RHEA:27643"/>
    </physiologicalReaction>
</comment>
<evidence type="ECO:0000256" key="10">
    <source>
        <dbReference type="RuleBase" id="RU361274"/>
    </source>
</evidence>
<reference evidence="11 12" key="1">
    <citation type="journal article" date="2014" name="Genome Announc.">
        <title>Draft Genome Sequences of Two Vibrionaceae Species, Vibrio ponticus C121 and Photobacterium aphoticum C119, Isolated as Coral Reef Microbiota.</title>
        <authorList>
            <person name="Al-saari N."/>
            <person name="Meirelles P.M."/>
            <person name="Mino S."/>
            <person name="Suda W."/>
            <person name="Oshima K."/>
            <person name="Hattori M."/>
            <person name="Ohkuma M."/>
            <person name="Thompson F.L."/>
            <person name="Gomez-Gil B."/>
            <person name="Sawabe T."/>
            <person name="Sawabe T."/>
        </authorList>
    </citation>
    <scope>NUCLEOTIDE SEQUENCE [LARGE SCALE GENOMIC DNA]</scope>
    <source>
        <strain evidence="11 12">JCM 19237</strain>
    </source>
</reference>
<keyword evidence="3" id="KW-0808">Transferase</keyword>
<sequence>MLIVPNWPAPAAVKAVTTTREGGCSVAPYQGFNLGLHVGDDSNAVADNRATLQQVLGLSEPPAWLNQVHGTTVLSLTQPLDHVPDADGSFTEQPGLACTVMTADCLPVLLCDKAGTAVAAVHAGWRGLVDGIIEQAVARFSSAPDELMAWLGPAIGPDAFEVGGEVRAQFIAHDPAAATAFVAIAPSANDKWLADLYQLATQRLQAVGVTAVYGGEHCTFSEPSQFYSYRRDGVTGRQASLIWLEHDQ</sequence>
<dbReference type="EMBL" id="BBMN01000031">
    <property type="protein sequence ID" value="GAL08736.1"/>
    <property type="molecule type" value="Genomic_DNA"/>
</dbReference>
<evidence type="ECO:0000313" key="11">
    <source>
        <dbReference type="EMBL" id="GAL08736.1"/>
    </source>
</evidence>
<protein>
    <recommendedName>
        <fullName evidence="10">Purine nucleoside phosphorylase</fullName>
    </recommendedName>
</protein>
<keyword evidence="4" id="KW-0479">Metal-binding</keyword>
<evidence type="ECO:0000256" key="9">
    <source>
        <dbReference type="ARBA" id="ARBA00049893"/>
    </source>
</evidence>
<evidence type="ECO:0000256" key="4">
    <source>
        <dbReference type="ARBA" id="ARBA00022723"/>
    </source>
</evidence>
<evidence type="ECO:0000256" key="6">
    <source>
        <dbReference type="ARBA" id="ARBA00022833"/>
    </source>
</evidence>
<dbReference type="InterPro" id="IPR003730">
    <property type="entry name" value="Cu_polyphenol_OxRdtase"/>
</dbReference>
<dbReference type="GO" id="GO:0005507">
    <property type="term" value="F:copper ion binding"/>
    <property type="evidence" value="ECO:0007669"/>
    <property type="project" value="TreeGrafter"/>
</dbReference>